<dbReference type="SUPFAM" id="SSF52402">
    <property type="entry name" value="Adenine nucleotide alpha hydrolases-like"/>
    <property type="match status" value="1"/>
</dbReference>
<comment type="similarity">
    <text evidence="1">Belongs to the universal stress protein A family.</text>
</comment>
<dbReference type="Gene3D" id="3.40.50.620">
    <property type="entry name" value="HUPs"/>
    <property type="match status" value="1"/>
</dbReference>
<dbReference type="InterPro" id="IPR006015">
    <property type="entry name" value="Universal_stress_UspA"/>
</dbReference>
<dbReference type="EMBL" id="CP033219">
    <property type="protein sequence ID" value="AZV79347.1"/>
    <property type="molecule type" value="Genomic_DNA"/>
</dbReference>
<proteinExistence type="inferred from homology"/>
<evidence type="ECO:0000256" key="1">
    <source>
        <dbReference type="ARBA" id="ARBA00008791"/>
    </source>
</evidence>
<dbReference type="InterPro" id="IPR006016">
    <property type="entry name" value="UspA"/>
</dbReference>
<evidence type="ECO:0000259" key="2">
    <source>
        <dbReference type="Pfam" id="PF00582"/>
    </source>
</evidence>
<dbReference type="AlphaFoldDB" id="A0A3T0N5R7"/>
<protein>
    <submittedName>
        <fullName evidence="3">Universal stress protein</fullName>
    </submittedName>
</protein>
<feature type="domain" description="UspA" evidence="2">
    <location>
        <begin position="1"/>
        <end position="135"/>
    </location>
</feature>
<dbReference type="CDD" id="cd00293">
    <property type="entry name" value="USP-like"/>
    <property type="match status" value="1"/>
</dbReference>
<dbReference type="Proteomes" id="UP000283063">
    <property type="component" value="Chromosome"/>
</dbReference>
<gene>
    <name evidence="3" type="ORF">EBB79_16665</name>
</gene>
<dbReference type="RefSeq" id="WP_127749899.1">
    <property type="nucleotide sequence ID" value="NZ_CP033219.1"/>
</dbReference>
<dbReference type="PRINTS" id="PR01438">
    <property type="entry name" value="UNVRSLSTRESS"/>
</dbReference>
<dbReference type="PANTHER" id="PTHR46268:SF6">
    <property type="entry name" value="UNIVERSAL STRESS PROTEIN UP12"/>
    <property type="match status" value="1"/>
</dbReference>
<evidence type="ECO:0000313" key="4">
    <source>
        <dbReference type="Proteomes" id="UP000283063"/>
    </source>
</evidence>
<sequence>MYHKILVPISFDPDRDITGALKLAKILCTAGGAVTLLHVVEHIPAYAISYMPLDYLAQAREALQVELDTLAATLPHAIGVVIEGHSGRSILDWAETNSPDLIIIASHRPGMQDLLLGSTASQVVRHAACAVHVLR</sequence>
<evidence type="ECO:0000313" key="3">
    <source>
        <dbReference type="EMBL" id="AZV79347.1"/>
    </source>
</evidence>
<dbReference type="PANTHER" id="PTHR46268">
    <property type="entry name" value="STRESS RESPONSE PROTEIN NHAX"/>
    <property type="match status" value="1"/>
</dbReference>
<dbReference type="InterPro" id="IPR014729">
    <property type="entry name" value="Rossmann-like_a/b/a_fold"/>
</dbReference>
<reference evidence="3 4" key="1">
    <citation type="submission" date="2018-10" db="EMBL/GenBank/DDBJ databases">
        <title>Parasedimentitalea marina sp. nov., a psychrophilic bacterium isolated from deep seawater of the New Britain Trench.</title>
        <authorList>
            <person name="Cao J."/>
        </authorList>
    </citation>
    <scope>NUCLEOTIDE SEQUENCE [LARGE SCALE GENOMIC DNA]</scope>
    <source>
        <strain evidence="3 4">W43</strain>
    </source>
</reference>
<keyword evidence="4" id="KW-1185">Reference proteome</keyword>
<organism evidence="3 4">
    <name type="scientific">Parasedimentitalea marina</name>
    <dbReference type="NCBI Taxonomy" id="2483033"/>
    <lineage>
        <taxon>Bacteria</taxon>
        <taxon>Pseudomonadati</taxon>
        <taxon>Pseudomonadota</taxon>
        <taxon>Alphaproteobacteria</taxon>
        <taxon>Rhodobacterales</taxon>
        <taxon>Paracoccaceae</taxon>
        <taxon>Parasedimentitalea</taxon>
    </lineage>
</organism>
<name>A0A3T0N5R7_9RHOB</name>
<dbReference type="OrthoDB" id="9792500at2"/>
<dbReference type="Pfam" id="PF00582">
    <property type="entry name" value="Usp"/>
    <property type="match status" value="1"/>
</dbReference>
<dbReference type="KEGG" id="sedi:EBB79_16665"/>
<accession>A0A3T0N5R7</accession>